<organism evidence="5 6">
    <name type="scientific">Deinococcus peraridilitoris (strain DSM 19664 / LMG 22246 / CIP 109416 / KR-200)</name>
    <dbReference type="NCBI Taxonomy" id="937777"/>
    <lineage>
        <taxon>Bacteria</taxon>
        <taxon>Thermotogati</taxon>
        <taxon>Deinococcota</taxon>
        <taxon>Deinococci</taxon>
        <taxon>Deinococcales</taxon>
        <taxon>Deinococcaceae</taxon>
        <taxon>Deinococcus</taxon>
    </lineage>
</organism>
<dbReference type="GO" id="GO:0003677">
    <property type="term" value="F:DNA binding"/>
    <property type="evidence" value="ECO:0007669"/>
    <property type="project" value="UniProtKB-KW"/>
</dbReference>
<dbReference type="InterPro" id="IPR004437">
    <property type="entry name" value="ParB/RepB/Spo0J"/>
</dbReference>
<dbReference type="PATRIC" id="fig|937777.3.peg.3841"/>
<dbReference type="OrthoDB" id="61260at2"/>
<dbReference type="RefSeq" id="WP_015231155.1">
    <property type="nucleotide sequence ID" value="NC_019789.1"/>
</dbReference>
<dbReference type="AlphaFoldDB" id="L0A5U5"/>
<dbReference type="Gene3D" id="1.10.10.2830">
    <property type="match status" value="1"/>
</dbReference>
<dbReference type="Proteomes" id="UP000010467">
    <property type="component" value="Plasmid pDEIPE01"/>
</dbReference>
<dbReference type="HOGENOM" id="CLU_023853_4_0_0"/>
<reference evidence="6" key="1">
    <citation type="submission" date="2012-03" db="EMBL/GenBank/DDBJ databases">
        <title>Complete sequence of plasmid 1 of Deinococcus peraridilitoris DSM 19664.</title>
        <authorList>
            <person name="Lucas S."/>
            <person name="Copeland A."/>
            <person name="Lapidus A."/>
            <person name="Glavina del Rio T."/>
            <person name="Dalin E."/>
            <person name="Tice H."/>
            <person name="Bruce D."/>
            <person name="Goodwin L."/>
            <person name="Pitluck S."/>
            <person name="Peters L."/>
            <person name="Mikhailova N."/>
            <person name="Lu M."/>
            <person name="Kyrpides N."/>
            <person name="Mavromatis K."/>
            <person name="Ivanova N."/>
            <person name="Brettin T."/>
            <person name="Detter J.C."/>
            <person name="Han C."/>
            <person name="Larimer F."/>
            <person name="Land M."/>
            <person name="Hauser L."/>
            <person name="Markowitz V."/>
            <person name="Cheng J.-F."/>
            <person name="Hugenholtz P."/>
            <person name="Woyke T."/>
            <person name="Wu D."/>
            <person name="Pukall R."/>
            <person name="Steenblock K."/>
            <person name="Brambilla E."/>
            <person name="Klenk H.-P."/>
            <person name="Eisen J.A."/>
        </authorList>
    </citation>
    <scope>NUCLEOTIDE SEQUENCE [LARGE SCALE GENOMIC DNA]</scope>
    <source>
        <strain evidence="6">DSM 19664 / LMG 22246 / CIP 109416 / KR-200</strain>
        <plasmid evidence="6">Plasmid pDEIPE01</plasmid>
    </source>
</reference>
<dbReference type="SMART" id="SM00470">
    <property type="entry name" value="ParB"/>
    <property type="match status" value="1"/>
</dbReference>
<dbReference type="SUPFAM" id="SSF110849">
    <property type="entry name" value="ParB/Sulfiredoxin"/>
    <property type="match status" value="1"/>
</dbReference>
<gene>
    <name evidence="5" type="ordered locus">Deipe_3830</name>
</gene>
<dbReference type="SUPFAM" id="SSF109709">
    <property type="entry name" value="KorB DNA-binding domain-like"/>
    <property type="match status" value="1"/>
</dbReference>
<dbReference type="InterPro" id="IPR003115">
    <property type="entry name" value="ParB_N"/>
</dbReference>
<dbReference type="GO" id="GO:0007059">
    <property type="term" value="P:chromosome segregation"/>
    <property type="evidence" value="ECO:0007669"/>
    <property type="project" value="TreeGrafter"/>
</dbReference>
<protein>
    <submittedName>
        <fullName evidence="5">ParB-like partition protein</fullName>
    </submittedName>
</protein>
<dbReference type="EMBL" id="CP003383">
    <property type="protein sequence ID" value="AFZ69253.1"/>
    <property type="molecule type" value="Genomic_DNA"/>
</dbReference>
<dbReference type="PANTHER" id="PTHR33375:SF7">
    <property type="entry name" value="CHROMOSOME 2-PARTITIONING PROTEIN PARB-RELATED"/>
    <property type="match status" value="1"/>
</dbReference>
<dbReference type="Gene3D" id="3.90.1530.30">
    <property type="match status" value="1"/>
</dbReference>
<proteinExistence type="inferred from homology"/>
<feature type="region of interest" description="Disordered" evidence="3">
    <location>
        <begin position="1"/>
        <end position="75"/>
    </location>
</feature>
<feature type="domain" description="ParB-like N-terminal" evidence="4">
    <location>
        <begin position="61"/>
        <end position="150"/>
    </location>
</feature>
<sequence>MASKPGGIPRKRPPTKDKNAGLEKDGAPARRTRRAPVSAALSTVVTRDQLEAAKPARGATRQMRVDDLRPSPHQPRRHMDAAALESLAASIKAQGVLQPLLVRETPRGPEIVAGERRWRAATLAGLQTVPVEVRELSDEQVAVAAAVENLQREDLSVIDEVDATVTIIGHRLGLTRAQVPGVLNALQYKPESNPGQVQELEELFRELGGSWLSFTKNRLRILGWPEPVLNAIREHQLGYSLAGIVAAAPQEHRAALLEMALGGASQARLRTELTRLKSSTFQKVDAFARVEKMSKTLGNRRRFEALDPQKRQRLEQLMREIDELYHL</sequence>
<evidence type="ECO:0000313" key="5">
    <source>
        <dbReference type="EMBL" id="AFZ69253.1"/>
    </source>
</evidence>
<keyword evidence="2" id="KW-0238">DNA-binding</keyword>
<evidence type="ECO:0000313" key="6">
    <source>
        <dbReference type="Proteomes" id="UP000010467"/>
    </source>
</evidence>
<dbReference type="NCBIfam" id="TIGR00180">
    <property type="entry name" value="parB_part"/>
    <property type="match status" value="1"/>
</dbReference>
<dbReference type="PANTHER" id="PTHR33375">
    <property type="entry name" value="CHROMOSOME-PARTITIONING PROTEIN PARB-RELATED"/>
    <property type="match status" value="1"/>
</dbReference>
<dbReference type="Pfam" id="PF02195">
    <property type="entry name" value="ParB_N"/>
    <property type="match status" value="1"/>
</dbReference>
<name>L0A5U5_DEIPD</name>
<dbReference type="GO" id="GO:0005694">
    <property type="term" value="C:chromosome"/>
    <property type="evidence" value="ECO:0007669"/>
    <property type="project" value="TreeGrafter"/>
</dbReference>
<evidence type="ECO:0000256" key="1">
    <source>
        <dbReference type="ARBA" id="ARBA00006295"/>
    </source>
</evidence>
<keyword evidence="5" id="KW-0614">Plasmid</keyword>
<evidence type="ECO:0000259" key="4">
    <source>
        <dbReference type="SMART" id="SM00470"/>
    </source>
</evidence>
<dbReference type="KEGG" id="dpd:Deipe_3830"/>
<comment type="similarity">
    <text evidence="1">Belongs to the ParB family.</text>
</comment>
<dbReference type="InterPro" id="IPR036086">
    <property type="entry name" value="ParB/Sulfiredoxin_sf"/>
</dbReference>
<keyword evidence="6" id="KW-1185">Reference proteome</keyword>
<evidence type="ECO:0000256" key="3">
    <source>
        <dbReference type="SAM" id="MobiDB-lite"/>
    </source>
</evidence>
<evidence type="ECO:0000256" key="2">
    <source>
        <dbReference type="ARBA" id="ARBA00023125"/>
    </source>
</evidence>
<feature type="compositionally biased region" description="Basic and acidic residues" evidence="3">
    <location>
        <begin position="14"/>
        <end position="28"/>
    </location>
</feature>
<accession>L0A5U5</accession>
<dbReference type="InterPro" id="IPR050336">
    <property type="entry name" value="Chromosome_partition/occlusion"/>
</dbReference>
<dbReference type="FunFam" id="3.90.1530.30:FF:000001">
    <property type="entry name" value="Chromosome partitioning protein ParB"/>
    <property type="match status" value="1"/>
</dbReference>
<geneLocation type="plasmid" evidence="5 6">
    <name>pDEIPE01</name>
</geneLocation>